<keyword evidence="3" id="KW-1185">Reference proteome</keyword>
<evidence type="ECO:0000313" key="2">
    <source>
        <dbReference type="EMBL" id="KAF2863141.1"/>
    </source>
</evidence>
<dbReference type="AlphaFoldDB" id="A0A6A7C6L0"/>
<proteinExistence type="predicted"/>
<evidence type="ECO:0000313" key="3">
    <source>
        <dbReference type="Proteomes" id="UP000799421"/>
    </source>
</evidence>
<feature type="region of interest" description="Disordered" evidence="1">
    <location>
        <begin position="208"/>
        <end position="229"/>
    </location>
</feature>
<reference evidence="2" key="1">
    <citation type="journal article" date="2020" name="Stud. Mycol.">
        <title>101 Dothideomycetes genomes: a test case for predicting lifestyles and emergence of pathogens.</title>
        <authorList>
            <person name="Haridas S."/>
            <person name="Albert R."/>
            <person name="Binder M."/>
            <person name="Bloem J."/>
            <person name="Labutti K."/>
            <person name="Salamov A."/>
            <person name="Andreopoulos B."/>
            <person name="Baker S."/>
            <person name="Barry K."/>
            <person name="Bills G."/>
            <person name="Bluhm B."/>
            <person name="Cannon C."/>
            <person name="Castanera R."/>
            <person name="Culley D."/>
            <person name="Daum C."/>
            <person name="Ezra D."/>
            <person name="Gonzalez J."/>
            <person name="Henrissat B."/>
            <person name="Kuo A."/>
            <person name="Liang C."/>
            <person name="Lipzen A."/>
            <person name="Lutzoni F."/>
            <person name="Magnuson J."/>
            <person name="Mondo S."/>
            <person name="Nolan M."/>
            <person name="Ohm R."/>
            <person name="Pangilinan J."/>
            <person name="Park H.-J."/>
            <person name="Ramirez L."/>
            <person name="Alfaro M."/>
            <person name="Sun H."/>
            <person name="Tritt A."/>
            <person name="Yoshinaga Y."/>
            <person name="Zwiers L.-H."/>
            <person name="Turgeon B."/>
            <person name="Goodwin S."/>
            <person name="Spatafora J."/>
            <person name="Crous P."/>
            <person name="Grigoriev I."/>
        </authorList>
    </citation>
    <scope>NUCLEOTIDE SEQUENCE</scope>
    <source>
        <strain evidence="2">CBS 480.64</strain>
    </source>
</reference>
<dbReference type="Proteomes" id="UP000799421">
    <property type="component" value="Unassembled WGS sequence"/>
</dbReference>
<dbReference type="EMBL" id="MU005962">
    <property type="protein sequence ID" value="KAF2863141.1"/>
    <property type="molecule type" value="Genomic_DNA"/>
</dbReference>
<gene>
    <name evidence="2" type="ORF">K470DRAFT_268339</name>
</gene>
<name>A0A6A7C6L0_9PEZI</name>
<organism evidence="2 3">
    <name type="scientific">Piedraia hortae CBS 480.64</name>
    <dbReference type="NCBI Taxonomy" id="1314780"/>
    <lineage>
        <taxon>Eukaryota</taxon>
        <taxon>Fungi</taxon>
        <taxon>Dikarya</taxon>
        <taxon>Ascomycota</taxon>
        <taxon>Pezizomycotina</taxon>
        <taxon>Dothideomycetes</taxon>
        <taxon>Dothideomycetidae</taxon>
        <taxon>Capnodiales</taxon>
        <taxon>Piedraiaceae</taxon>
        <taxon>Piedraia</taxon>
    </lineage>
</organism>
<sequence length="309" mass="33712">MSTDQTFCTAFTRGSLRLAGQPKSFMSAVMSLRRPQCTHTSMRRLHGNYVCEECDKPSSLGWVYVCDSDYVFPTSLSDVKRASLPHPPNGKTVEDKVRLAKSLGLSASVVNGIKNGDYTSQQVDQLIQQKAHVLNTLKEATSPDASIINKKSAGKCHASVCDRCRRTFHERIYTSFEWLLGARDPAVTEEEISNALPMRDPEVFRNLGKARPDRRRSASPHDISPLTSSTASIATLDTDILTPVDPYTDSLGLSRTSGNLVRSKSVYAGLGGSDPEGKDDKDSICCGKVAVTEESVEHGLPDMVQVAQS</sequence>
<accession>A0A6A7C6L0</accession>
<evidence type="ECO:0000256" key="1">
    <source>
        <dbReference type="SAM" id="MobiDB-lite"/>
    </source>
</evidence>
<dbReference type="OrthoDB" id="4776522at2759"/>
<protein>
    <submittedName>
        <fullName evidence="2">Uncharacterized protein</fullName>
    </submittedName>
</protein>